<accession>A0A8S3V1V8</accession>
<dbReference type="AlphaFoldDB" id="A0A8S3V1V8"/>
<feature type="compositionally biased region" description="Polar residues" evidence="1">
    <location>
        <begin position="34"/>
        <end position="63"/>
    </location>
</feature>
<feature type="region of interest" description="Disordered" evidence="1">
    <location>
        <begin position="121"/>
        <end position="151"/>
    </location>
</feature>
<keyword evidence="3" id="KW-1185">Reference proteome</keyword>
<feature type="region of interest" description="Disordered" evidence="1">
    <location>
        <begin position="22"/>
        <end position="101"/>
    </location>
</feature>
<proteinExistence type="predicted"/>
<protein>
    <submittedName>
        <fullName evidence="2">Uncharacterized protein</fullName>
    </submittedName>
</protein>
<gene>
    <name evidence="2" type="ORF">MEDL_62943</name>
</gene>
<dbReference type="Proteomes" id="UP000683360">
    <property type="component" value="Unassembled WGS sequence"/>
</dbReference>
<evidence type="ECO:0000256" key="1">
    <source>
        <dbReference type="SAM" id="MobiDB-lite"/>
    </source>
</evidence>
<evidence type="ECO:0000313" key="3">
    <source>
        <dbReference type="Proteomes" id="UP000683360"/>
    </source>
</evidence>
<feature type="compositionally biased region" description="Basic and acidic residues" evidence="1">
    <location>
        <begin position="76"/>
        <end position="96"/>
    </location>
</feature>
<dbReference type="EMBL" id="CAJPWZ010003081">
    <property type="protein sequence ID" value="CAG2251315.1"/>
    <property type="molecule type" value="Genomic_DNA"/>
</dbReference>
<evidence type="ECO:0000313" key="2">
    <source>
        <dbReference type="EMBL" id="CAG2251315.1"/>
    </source>
</evidence>
<reference evidence="2" key="1">
    <citation type="submission" date="2021-03" db="EMBL/GenBank/DDBJ databases">
        <authorList>
            <person name="Bekaert M."/>
        </authorList>
    </citation>
    <scope>NUCLEOTIDE SEQUENCE</scope>
</reference>
<comment type="caution">
    <text evidence="2">The sequence shown here is derived from an EMBL/GenBank/DDBJ whole genome shotgun (WGS) entry which is preliminary data.</text>
</comment>
<sequence length="190" mass="21770">MSIVLPTTYSFGADIAREMSDVTKHQSIQDETELQSLQGGTNQQSIQSSTKHQSIEDGTQNHIIQDGTKHQSIQDGTKHQSIQEDTTHQSIPDDTKHKRKRENFEFVSGVMRKKLSHKLEECVQTKRTKPKRKTSDDSSSSSVTQEETVYEEPDIFKRIKQPVLPQHGGELLVHAHGHHKWNFMKNIQKF</sequence>
<organism evidence="2 3">
    <name type="scientific">Mytilus edulis</name>
    <name type="common">Blue mussel</name>
    <dbReference type="NCBI Taxonomy" id="6550"/>
    <lineage>
        <taxon>Eukaryota</taxon>
        <taxon>Metazoa</taxon>
        <taxon>Spiralia</taxon>
        <taxon>Lophotrochozoa</taxon>
        <taxon>Mollusca</taxon>
        <taxon>Bivalvia</taxon>
        <taxon>Autobranchia</taxon>
        <taxon>Pteriomorphia</taxon>
        <taxon>Mytilida</taxon>
        <taxon>Mytiloidea</taxon>
        <taxon>Mytilidae</taxon>
        <taxon>Mytilinae</taxon>
        <taxon>Mytilus</taxon>
    </lineage>
</organism>
<name>A0A8S3V1V8_MYTED</name>